<dbReference type="STRING" id="910347.SAMN05421773_102540"/>
<dbReference type="Gene3D" id="3.40.50.1240">
    <property type="entry name" value="Phosphoglycerate mutase-like"/>
    <property type="match status" value="1"/>
</dbReference>
<organism evidence="2 3">
    <name type="scientific">Streptomyces aidingensis</name>
    <dbReference type="NCBI Taxonomy" id="910347"/>
    <lineage>
        <taxon>Bacteria</taxon>
        <taxon>Bacillati</taxon>
        <taxon>Actinomycetota</taxon>
        <taxon>Actinomycetes</taxon>
        <taxon>Kitasatosporales</taxon>
        <taxon>Streptomycetaceae</taxon>
        <taxon>Streptomyces</taxon>
    </lineage>
</organism>
<feature type="region of interest" description="Disordered" evidence="1">
    <location>
        <begin position="1"/>
        <end position="24"/>
    </location>
</feature>
<dbReference type="SMART" id="SM00855">
    <property type="entry name" value="PGAM"/>
    <property type="match status" value="1"/>
</dbReference>
<dbReference type="InterPro" id="IPR029033">
    <property type="entry name" value="His_PPase_superfam"/>
</dbReference>
<dbReference type="Pfam" id="PF00300">
    <property type="entry name" value="His_Phos_1"/>
    <property type="match status" value="1"/>
</dbReference>
<dbReference type="AlphaFoldDB" id="A0A1I1HV35"/>
<dbReference type="PANTHER" id="PTHR48100:SF51">
    <property type="entry name" value="PHOSPHOGLYCERATE MUTASE"/>
    <property type="match status" value="1"/>
</dbReference>
<accession>A0A1I1HV35</accession>
<evidence type="ECO:0000313" key="3">
    <source>
        <dbReference type="Proteomes" id="UP000199207"/>
    </source>
</evidence>
<dbReference type="GO" id="GO:0016791">
    <property type="term" value="F:phosphatase activity"/>
    <property type="evidence" value="ECO:0007669"/>
    <property type="project" value="TreeGrafter"/>
</dbReference>
<feature type="compositionally biased region" description="Polar residues" evidence="1">
    <location>
        <begin position="1"/>
        <end position="10"/>
    </location>
</feature>
<protein>
    <submittedName>
        <fullName evidence="2">Broad specificity phosphatase PhoE</fullName>
    </submittedName>
</protein>
<dbReference type="InterPro" id="IPR013078">
    <property type="entry name" value="His_Pase_superF_clade-1"/>
</dbReference>
<keyword evidence="3" id="KW-1185">Reference proteome</keyword>
<proteinExistence type="predicted"/>
<dbReference type="CDD" id="cd07067">
    <property type="entry name" value="HP_PGM_like"/>
    <property type="match status" value="1"/>
</dbReference>
<gene>
    <name evidence="2" type="ORF">SAMN05421773_102540</name>
</gene>
<name>A0A1I1HV35_9ACTN</name>
<evidence type="ECO:0000313" key="2">
    <source>
        <dbReference type="EMBL" id="SFC28009.1"/>
    </source>
</evidence>
<dbReference type="InterPro" id="IPR050275">
    <property type="entry name" value="PGM_Phosphatase"/>
</dbReference>
<dbReference type="PANTHER" id="PTHR48100">
    <property type="entry name" value="BROAD-SPECIFICITY PHOSPHATASE YOR283W-RELATED"/>
    <property type="match status" value="1"/>
</dbReference>
<sequence length="256" mass="27752">MDGMSSSSERGNGGGTPEGTADGTRRTVAAARATGGGAGGPKTVVHVMRHGEVHNPEGILYGRMPGYHLSELGREMAERMAGHLAERDITHVVSSPLDRARETAEPIARAHGLTVATDGRLIEADNIFEGKEFGVGDGALRRPRNWRHLRNPFRPSWGEPYVHQVVRMKAALDAARDAALGHEAVAVSHQLPIWILRSFVERRRLWHDPRRRQCTLGSLTSFTYLGDEIVSVGYSEPVIDLVPAHLRAAGARGAGA</sequence>
<dbReference type="SUPFAM" id="SSF53254">
    <property type="entry name" value="Phosphoglycerate mutase-like"/>
    <property type="match status" value="1"/>
</dbReference>
<dbReference type="Proteomes" id="UP000199207">
    <property type="component" value="Unassembled WGS sequence"/>
</dbReference>
<dbReference type="EMBL" id="FOLM01000002">
    <property type="protein sequence ID" value="SFC28009.1"/>
    <property type="molecule type" value="Genomic_DNA"/>
</dbReference>
<evidence type="ECO:0000256" key="1">
    <source>
        <dbReference type="SAM" id="MobiDB-lite"/>
    </source>
</evidence>
<reference evidence="2 3" key="1">
    <citation type="submission" date="2016-10" db="EMBL/GenBank/DDBJ databases">
        <authorList>
            <person name="de Groot N.N."/>
        </authorList>
    </citation>
    <scope>NUCLEOTIDE SEQUENCE [LARGE SCALE GENOMIC DNA]</scope>
    <source>
        <strain evidence="2 3">CGMCC 4.5739</strain>
    </source>
</reference>
<dbReference type="GO" id="GO:0005737">
    <property type="term" value="C:cytoplasm"/>
    <property type="evidence" value="ECO:0007669"/>
    <property type="project" value="TreeGrafter"/>
</dbReference>